<keyword evidence="4" id="KW-1185">Reference proteome</keyword>
<gene>
    <name evidence="3" type="ordered locus">Bathy18g00610</name>
</gene>
<accession>K8F6Z3</accession>
<feature type="domain" description="Mitochondrial splicing suppressor 51-like C-terminal" evidence="2">
    <location>
        <begin position="51"/>
        <end position="214"/>
    </location>
</feature>
<evidence type="ECO:0000256" key="1">
    <source>
        <dbReference type="SAM" id="MobiDB-lite"/>
    </source>
</evidence>
<dbReference type="RefSeq" id="XP_007508119.1">
    <property type="nucleotide sequence ID" value="XM_007508057.1"/>
</dbReference>
<dbReference type="Pfam" id="PF20179">
    <property type="entry name" value="MSS51_C"/>
    <property type="match status" value="1"/>
</dbReference>
<evidence type="ECO:0000313" key="3">
    <source>
        <dbReference type="EMBL" id="CCO20610.1"/>
    </source>
</evidence>
<dbReference type="AlphaFoldDB" id="K8F6Z3"/>
<dbReference type="Proteomes" id="UP000198341">
    <property type="component" value="Chromosome 18"/>
</dbReference>
<dbReference type="KEGG" id="bpg:Bathy18g00610"/>
<organism evidence="3 4">
    <name type="scientific">Bathycoccus prasinos</name>
    <dbReference type="NCBI Taxonomy" id="41875"/>
    <lineage>
        <taxon>Eukaryota</taxon>
        <taxon>Viridiplantae</taxon>
        <taxon>Chlorophyta</taxon>
        <taxon>Mamiellophyceae</taxon>
        <taxon>Mamiellales</taxon>
        <taxon>Bathycoccaceae</taxon>
        <taxon>Bathycoccus</taxon>
    </lineage>
</organism>
<dbReference type="OrthoDB" id="432970at2759"/>
<evidence type="ECO:0000313" key="4">
    <source>
        <dbReference type="Proteomes" id="UP000198341"/>
    </source>
</evidence>
<sequence>MRARGKNDDYTSTSLDLTSRSKTILRAFDRLQNEPVLSAKFAKIGTAFKGEKTINVLLLGCDRREGINDGETKRIFKDLGKERGVNLSLFGPNLVFGDDDENLTSRGRSNESESEDDDENENDEEEKTKGKAARINVVERERCLFHERNREKDEIEYDVAFAFNAGVWGYDSWLESFKYALKRYPNAPIIVSAYSMKECELDEDCVREEFGEDEIKRGEWQGE</sequence>
<name>K8F6Z3_9CHLO</name>
<feature type="region of interest" description="Disordered" evidence="1">
    <location>
        <begin position="98"/>
        <end position="131"/>
    </location>
</feature>
<dbReference type="GeneID" id="19010754"/>
<dbReference type="InterPro" id="IPR046824">
    <property type="entry name" value="Mss51-like_C"/>
</dbReference>
<reference evidence="3 4" key="1">
    <citation type="submission" date="2011-10" db="EMBL/GenBank/DDBJ databases">
        <authorList>
            <person name="Genoscope - CEA"/>
        </authorList>
    </citation>
    <scope>NUCLEOTIDE SEQUENCE [LARGE SCALE GENOMIC DNA]</scope>
    <source>
        <strain evidence="3 4">RCC 1105</strain>
    </source>
</reference>
<proteinExistence type="predicted"/>
<dbReference type="EMBL" id="FO082261">
    <property type="protein sequence ID" value="CCO20610.1"/>
    <property type="molecule type" value="Genomic_DNA"/>
</dbReference>
<protein>
    <recommendedName>
        <fullName evidence="2">Mitochondrial splicing suppressor 51-like C-terminal domain-containing protein</fullName>
    </recommendedName>
</protein>
<feature type="compositionally biased region" description="Acidic residues" evidence="1">
    <location>
        <begin position="112"/>
        <end position="125"/>
    </location>
</feature>
<evidence type="ECO:0000259" key="2">
    <source>
        <dbReference type="Pfam" id="PF20179"/>
    </source>
</evidence>